<protein>
    <submittedName>
        <fullName evidence="1">Uncharacterized protein</fullName>
    </submittedName>
</protein>
<organism evidence="1">
    <name type="scientific">Zea mays</name>
    <name type="common">Maize</name>
    <dbReference type="NCBI Taxonomy" id="4577"/>
    <lineage>
        <taxon>Eukaryota</taxon>
        <taxon>Viridiplantae</taxon>
        <taxon>Streptophyta</taxon>
        <taxon>Embryophyta</taxon>
        <taxon>Tracheophyta</taxon>
        <taxon>Spermatophyta</taxon>
        <taxon>Magnoliopsida</taxon>
        <taxon>Liliopsida</taxon>
        <taxon>Poales</taxon>
        <taxon>Poaceae</taxon>
        <taxon>PACMAD clade</taxon>
        <taxon>Panicoideae</taxon>
        <taxon>Andropogonodae</taxon>
        <taxon>Andropogoneae</taxon>
        <taxon>Tripsacinae</taxon>
        <taxon>Zea</taxon>
    </lineage>
</organism>
<gene>
    <name evidence="1" type="ORF">ZEAMMB73_Zm00001d041071</name>
</gene>
<accession>A0A3L6FHS3</accession>
<dbReference type="AlphaFoldDB" id="A0A1D6MTX3"/>
<reference evidence="1" key="1">
    <citation type="submission" date="2015-12" db="EMBL/GenBank/DDBJ databases">
        <title>Update maize B73 reference genome by single molecule sequencing technologies.</title>
        <authorList>
            <consortium name="Maize Genome Sequencing Project"/>
            <person name="Ware D."/>
        </authorList>
    </citation>
    <scope>NUCLEOTIDE SEQUENCE [LARGE SCALE GENOMIC DNA]</scope>
    <source>
        <tissue evidence="1">Seedling</tissue>
    </source>
</reference>
<accession>A0A1D6MTX3</accession>
<sequence length="144" mass="15437">MAAVELRARTSISSAPPVPWLPSSFQLARALVFSLCSFAPSRARPPSPPRLHGVAVELPRRALPWSLPGRAQPCPLLGFHLAAPPVPSGRSSSSQPRSSLVCTLSRGPFLALLFISLLGRPLFPWRPAQIFAWSPAVSLCRGLA</sequence>
<dbReference type="EMBL" id="CM007649">
    <property type="protein sequence ID" value="ONM32337.1"/>
    <property type="molecule type" value="Genomic_DNA"/>
</dbReference>
<evidence type="ECO:0000313" key="1">
    <source>
        <dbReference type="EMBL" id="ONM32337.1"/>
    </source>
</evidence>
<dbReference type="InParanoid" id="A0A1D6MTX3"/>
<name>A0A1D6MTX3_MAIZE</name>
<proteinExistence type="predicted"/>